<evidence type="ECO:0000256" key="2">
    <source>
        <dbReference type="PROSITE-ProRule" id="PRU10007"/>
    </source>
</evidence>
<evidence type="ECO:0000259" key="5">
    <source>
        <dbReference type="Pfam" id="PF00171"/>
    </source>
</evidence>
<evidence type="ECO:0000256" key="3">
    <source>
        <dbReference type="RuleBase" id="RU003345"/>
    </source>
</evidence>
<reference evidence="6 7" key="1">
    <citation type="journal article" date="2010" name="ChemBioChem">
        <title>Cloning and characterization of the biosynthetic gene cluster of 16-membered macrolide antibiotic FD-891: involvement of a dual functional cytochrome P450 monooxygenase catalyzing epoxidation and hydroxylation.</title>
        <authorList>
            <person name="Kudo F."/>
            <person name="Motegi A."/>
            <person name="Mizoue K."/>
            <person name="Eguchi T."/>
        </authorList>
    </citation>
    <scope>NUCLEOTIDE SEQUENCE [LARGE SCALE GENOMIC DNA]</scope>
    <source>
        <strain evidence="6 7">A-8890</strain>
    </source>
</reference>
<accession>A0ABM7F0B3</accession>
<dbReference type="Gene3D" id="3.40.309.10">
    <property type="entry name" value="Aldehyde Dehydrogenase, Chain A, domain 2"/>
    <property type="match status" value="1"/>
</dbReference>
<reference evidence="6 7" key="2">
    <citation type="journal article" date="2023" name="ChemBioChem">
        <title>Acyltransferase Domain Exchange between Two Independent Type I Polyketide Synthases in the Same Producer Strain of Macrolide Antibiotics.</title>
        <authorList>
            <person name="Kudo F."/>
            <person name="Kishikawa K."/>
            <person name="Tsuboi K."/>
            <person name="Kido T."/>
            <person name="Usui T."/>
            <person name="Hashimoto J."/>
            <person name="Shin-Ya K."/>
            <person name="Miyanaga A."/>
            <person name="Eguchi T."/>
        </authorList>
    </citation>
    <scope>NUCLEOTIDE SEQUENCE [LARGE SCALE GENOMIC DNA]</scope>
    <source>
        <strain evidence="6 7">A-8890</strain>
    </source>
</reference>
<evidence type="ECO:0000256" key="1">
    <source>
        <dbReference type="ARBA" id="ARBA00023002"/>
    </source>
</evidence>
<dbReference type="CDD" id="cd07114">
    <property type="entry name" value="ALDH_DhaS"/>
    <property type="match status" value="1"/>
</dbReference>
<dbReference type="InterPro" id="IPR029510">
    <property type="entry name" value="Ald_DH_CS_GLU"/>
</dbReference>
<sequence>MQGTTQMGKREMTDHTAAPAASSRSERFPAGTDRDYRMLIDGEWVPASDGETFSCLDPYENRSWGRVPAATADDVDRAVRAARRAFDEDGWSRTPASLRAGLLRKLADLIEEHAEELAFIQIHENGKLVSEMLPGARAMAAHARYVAGLAENHHGSTLPAHPGFTAYTVPEPVGVVAAITPWNSPLTLLSWKLFPALAAGCTLVIKPSEVTPTSTLRLAELCEQAGYPKGVVNVVTGFGQPTGTALTGHPGVDKIAFTGSTAAGKAMLNAAAPRIGRVTLELGGKSPNIVFADADLDNAVHGVMGGIFAATGQTCMAGSRVLVEDSVYDEFVDALSAAADKLVLGDPLDPATDVGPLACRNQFDKVLDYIDIGQSEGARLAAGGVRDASTTELARGLFVRPTVFSGVDNSSRLAQEEIFGPVASVVRFSGEEDAARLANDIDFGLAAAVWTPDIGRAHRMVKRLRAGTVWVNAYRVVHYAVPFGGFKQSGIGRELGPDALDDYTETKSVWIDEGNPQMFGRH</sequence>
<dbReference type="Pfam" id="PF00171">
    <property type="entry name" value="Aldedh"/>
    <property type="match status" value="1"/>
</dbReference>
<feature type="active site" evidence="2">
    <location>
        <position position="281"/>
    </location>
</feature>
<gene>
    <name evidence="6" type="ORF">SGFS_003310</name>
</gene>
<dbReference type="PROSITE" id="PS00687">
    <property type="entry name" value="ALDEHYDE_DEHYDR_GLU"/>
    <property type="match status" value="1"/>
</dbReference>
<evidence type="ECO:0000313" key="6">
    <source>
        <dbReference type="EMBL" id="BBC29040.1"/>
    </source>
</evidence>
<dbReference type="InterPro" id="IPR016160">
    <property type="entry name" value="Ald_DH_CS_CYS"/>
</dbReference>
<protein>
    <recommendedName>
        <fullName evidence="5">Aldehyde dehydrogenase domain-containing protein</fullName>
    </recommendedName>
</protein>
<comment type="similarity">
    <text evidence="3">Belongs to the aldehyde dehydrogenase family.</text>
</comment>
<dbReference type="InterPro" id="IPR015590">
    <property type="entry name" value="Aldehyde_DH_dom"/>
</dbReference>
<proteinExistence type="inferred from homology"/>
<dbReference type="Gene3D" id="3.40.605.10">
    <property type="entry name" value="Aldehyde Dehydrogenase, Chain A, domain 1"/>
    <property type="match status" value="1"/>
</dbReference>
<evidence type="ECO:0000313" key="7">
    <source>
        <dbReference type="Proteomes" id="UP001321542"/>
    </source>
</evidence>
<feature type="domain" description="Aldehyde dehydrogenase" evidence="5">
    <location>
        <begin position="44"/>
        <end position="509"/>
    </location>
</feature>
<dbReference type="PANTHER" id="PTHR11699">
    <property type="entry name" value="ALDEHYDE DEHYDROGENASE-RELATED"/>
    <property type="match status" value="1"/>
</dbReference>
<name>A0ABM7F0B3_9ACTN</name>
<dbReference type="PROSITE" id="PS00070">
    <property type="entry name" value="ALDEHYDE_DEHYDR_CYS"/>
    <property type="match status" value="1"/>
</dbReference>
<dbReference type="EMBL" id="AP018448">
    <property type="protein sequence ID" value="BBC29040.1"/>
    <property type="molecule type" value="Genomic_DNA"/>
</dbReference>
<organism evidence="6 7">
    <name type="scientific">Streptomyces graminofaciens</name>
    <dbReference type="NCBI Taxonomy" id="68212"/>
    <lineage>
        <taxon>Bacteria</taxon>
        <taxon>Bacillati</taxon>
        <taxon>Actinomycetota</taxon>
        <taxon>Actinomycetes</taxon>
        <taxon>Kitasatosporales</taxon>
        <taxon>Streptomycetaceae</taxon>
        <taxon>Streptomyces</taxon>
    </lineage>
</organism>
<dbReference type="InterPro" id="IPR016161">
    <property type="entry name" value="Ald_DH/histidinol_DH"/>
</dbReference>
<feature type="region of interest" description="Disordered" evidence="4">
    <location>
        <begin position="1"/>
        <end position="29"/>
    </location>
</feature>
<keyword evidence="7" id="KW-1185">Reference proteome</keyword>
<dbReference type="Proteomes" id="UP001321542">
    <property type="component" value="Chromosome"/>
</dbReference>
<dbReference type="InterPro" id="IPR016163">
    <property type="entry name" value="Ald_DH_C"/>
</dbReference>
<evidence type="ECO:0000256" key="4">
    <source>
        <dbReference type="SAM" id="MobiDB-lite"/>
    </source>
</evidence>
<dbReference type="SUPFAM" id="SSF53720">
    <property type="entry name" value="ALDH-like"/>
    <property type="match status" value="1"/>
</dbReference>
<dbReference type="InterPro" id="IPR016162">
    <property type="entry name" value="Ald_DH_N"/>
</dbReference>
<keyword evidence="1 3" id="KW-0560">Oxidoreductase</keyword>